<dbReference type="SUPFAM" id="SSF52096">
    <property type="entry name" value="ClpP/crotonase"/>
    <property type="match status" value="1"/>
</dbReference>
<evidence type="ECO:0000256" key="1">
    <source>
        <dbReference type="ARBA" id="ARBA00005254"/>
    </source>
</evidence>
<reference evidence="2 3" key="1">
    <citation type="submission" date="2022-05" db="EMBL/GenBank/DDBJ databases">
        <authorList>
            <consortium name="Genoscope - CEA"/>
            <person name="William W."/>
        </authorList>
    </citation>
    <scope>NUCLEOTIDE SEQUENCE [LARGE SCALE GENOMIC DNA]</scope>
</reference>
<sequence length="119" mass="13400">RQRALKIPSLIAAARRFNSSLVETKQDGEIFLVSIARPEKRNAVDAETAKELADAFRHFEIDDESSVAVLYGKGDTFCAGYDLGYLSTRGPDEFLRWLTPPGEGDGPMVRYNVYVYDRH</sequence>
<evidence type="ECO:0000313" key="2">
    <source>
        <dbReference type="EMBL" id="CAH3150745.1"/>
    </source>
</evidence>
<comment type="similarity">
    <text evidence="1">Belongs to the enoyl-CoA hydratase/isomerase family.</text>
</comment>
<dbReference type="InterPro" id="IPR001753">
    <property type="entry name" value="Enoyl-CoA_hydra/iso"/>
</dbReference>
<dbReference type="InterPro" id="IPR029045">
    <property type="entry name" value="ClpP/crotonase-like_dom_sf"/>
</dbReference>
<dbReference type="Pfam" id="PF00378">
    <property type="entry name" value="ECH_1"/>
    <property type="match status" value="1"/>
</dbReference>
<protein>
    <submittedName>
        <fullName evidence="2">Uncharacterized protein</fullName>
    </submittedName>
</protein>
<dbReference type="CDD" id="cd06558">
    <property type="entry name" value="crotonase-like"/>
    <property type="match status" value="1"/>
</dbReference>
<dbReference type="AlphaFoldDB" id="A0AAU9XKR3"/>
<dbReference type="PANTHER" id="PTHR43802:SF1">
    <property type="entry name" value="IP11341P-RELATED"/>
    <property type="match status" value="1"/>
</dbReference>
<accession>A0AAU9XKR3</accession>
<feature type="non-terminal residue" evidence="2">
    <location>
        <position position="1"/>
    </location>
</feature>
<evidence type="ECO:0000313" key="3">
    <source>
        <dbReference type="Proteomes" id="UP001159428"/>
    </source>
</evidence>
<dbReference type="Gene3D" id="3.90.226.10">
    <property type="entry name" value="2-enoyl-CoA Hydratase, Chain A, domain 1"/>
    <property type="match status" value="1"/>
</dbReference>
<dbReference type="PANTHER" id="PTHR43802">
    <property type="entry name" value="ENOYL-COA HYDRATASE"/>
    <property type="match status" value="1"/>
</dbReference>
<keyword evidence="3" id="KW-1185">Reference proteome</keyword>
<name>A0AAU9XKR3_9CNID</name>
<dbReference type="Proteomes" id="UP001159428">
    <property type="component" value="Unassembled WGS sequence"/>
</dbReference>
<organism evidence="2 3">
    <name type="scientific">Pocillopora meandrina</name>
    <dbReference type="NCBI Taxonomy" id="46732"/>
    <lineage>
        <taxon>Eukaryota</taxon>
        <taxon>Metazoa</taxon>
        <taxon>Cnidaria</taxon>
        <taxon>Anthozoa</taxon>
        <taxon>Hexacorallia</taxon>
        <taxon>Scleractinia</taxon>
        <taxon>Astrocoeniina</taxon>
        <taxon>Pocilloporidae</taxon>
        <taxon>Pocillopora</taxon>
    </lineage>
</organism>
<dbReference type="EMBL" id="CALNXJ010000048">
    <property type="protein sequence ID" value="CAH3150745.1"/>
    <property type="molecule type" value="Genomic_DNA"/>
</dbReference>
<proteinExistence type="inferred from homology"/>
<gene>
    <name evidence="2" type="ORF">PMEA_00024899</name>
</gene>
<comment type="caution">
    <text evidence="2">The sequence shown here is derived from an EMBL/GenBank/DDBJ whole genome shotgun (WGS) entry which is preliminary data.</text>
</comment>